<dbReference type="EMBL" id="JAENIJ010000009">
    <property type="protein sequence ID" value="MBK1882347.1"/>
    <property type="molecule type" value="Genomic_DNA"/>
</dbReference>
<gene>
    <name evidence="3" type="ORF">JIN85_07970</name>
</gene>
<name>A0A934S4Y2_9BACT</name>
<sequence>MKSNSSFIAIAGLLATIATSNATVIGFGQLGGSNTTVPASLGSNASADGNGFTVANGTTPNITLSWDANWDIHTSSHFTDIENHTVGGGDWDNEGGIKVGQLDTGNHTISFTSEVGYALVLNSFDFGQTAETAGNSTWNLTLTDSSLNEVWQQTVNLDNAGGTAAAVTTISPGFVGESGETYTLTFNRTDATGPADGRVAIDNLSFNQVAVPEPSSLALVSLAGLGLLVRRRK</sequence>
<evidence type="ECO:0000256" key="1">
    <source>
        <dbReference type="SAM" id="SignalP"/>
    </source>
</evidence>
<dbReference type="InterPro" id="IPR013424">
    <property type="entry name" value="Ice-binding_C"/>
</dbReference>
<proteinExistence type="predicted"/>
<protein>
    <submittedName>
        <fullName evidence="3">PEP-CTERM sorting domain-containing protein</fullName>
    </submittedName>
</protein>
<feature type="domain" description="Ice-binding protein C-terminal" evidence="2">
    <location>
        <begin position="210"/>
        <end position="232"/>
    </location>
</feature>
<evidence type="ECO:0000313" key="3">
    <source>
        <dbReference type="EMBL" id="MBK1882347.1"/>
    </source>
</evidence>
<organism evidence="3 4">
    <name type="scientific">Luteolibacter pohnpeiensis</name>
    <dbReference type="NCBI Taxonomy" id="454153"/>
    <lineage>
        <taxon>Bacteria</taxon>
        <taxon>Pseudomonadati</taxon>
        <taxon>Verrucomicrobiota</taxon>
        <taxon>Verrucomicrobiia</taxon>
        <taxon>Verrucomicrobiales</taxon>
        <taxon>Verrucomicrobiaceae</taxon>
        <taxon>Luteolibacter</taxon>
    </lineage>
</organism>
<accession>A0A934S4Y2</accession>
<feature type="chain" id="PRO_5037921440" evidence="1">
    <location>
        <begin position="23"/>
        <end position="233"/>
    </location>
</feature>
<evidence type="ECO:0000259" key="2">
    <source>
        <dbReference type="Pfam" id="PF07589"/>
    </source>
</evidence>
<comment type="caution">
    <text evidence="3">The sequence shown here is derived from an EMBL/GenBank/DDBJ whole genome shotgun (WGS) entry which is preliminary data.</text>
</comment>
<evidence type="ECO:0000313" key="4">
    <source>
        <dbReference type="Proteomes" id="UP000603141"/>
    </source>
</evidence>
<feature type="signal peptide" evidence="1">
    <location>
        <begin position="1"/>
        <end position="22"/>
    </location>
</feature>
<keyword evidence="4" id="KW-1185">Reference proteome</keyword>
<reference evidence="3" key="1">
    <citation type="submission" date="2021-01" db="EMBL/GenBank/DDBJ databases">
        <title>Modified the classification status of verrucomicrobia.</title>
        <authorList>
            <person name="Feng X."/>
        </authorList>
    </citation>
    <scope>NUCLEOTIDE SEQUENCE</scope>
    <source>
        <strain evidence="3">KCTC 22041</strain>
    </source>
</reference>
<dbReference type="AlphaFoldDB" id="A0A934S4Y2"/>
<keyword evidence="1" id="KW-0732">Signal</keyword>
<dbReference type="RefSeq" id="WP_200269388.1">
    <property type="nucleotide sequence ID" value="NZ_JAENIJ010000009.1"/>
</dbReference>
<dbReference type="Pfam" id="PF07589">
    <property type="entry name" value="PEP-CTERM"/>
    <property type="match status" value="1"/>
</dbReference>
<dbReference type="NCBIfam" id="TIGR02595">
    <property type="entry name" value="PEP_CTERM"/>
    <property type="match status" value="1"/>
</dbReference>
<dbReference type="Proteomes" id="UP000603141">
    <property type="component" value="Unassembled WGS sequence"/>
</dbReference>